<dbReference type="Proteomes" id="UP001595803">
    <property type="component" value="Unassembled WGS sequence"/>
</dbReference>
<protein>
    <submittedName>
        <fullName evidence="1">Uncharacterized protein</fullName>
    </submittedName>
</protein>
<name>A0ABV7ZDD6_9DEIO</name>
<keyword evidence="2" id="KW-1185">Reference proteome</keyword>
<gene>
    <name evidence="1" type="ORF">ACFOSB_18055</name>
</gene>
<evidence type="ECO:0000313" key="2">
    <source>
        <dbReference type="Proteomes" id="UP001595803"/>
    </source>
</evidence>
<comment type="caution">
    <text evidence="1">The sequence shown here is derived from an EMBL/GenBank/DDBJ whole genome shotgun (WGS) entry which is preliminary data.</text>
</comment>
<dbReference type="EMBL" id="JBHRZG010000024">
    <property type="protein sequence ID" value="MFC3834765.1"/>
    <property type="molecule type" value="Genomic_DNA"/>
</dbReference>
<dbReference type="RefSeq" id="WP_322472249.1">
    <property type="nucleotide sequence ID" value="NZ_JBHRZG010000024.1"/>
</dbReference>
<sequence length="261" mass="29027">MTSLDGNAIAEVERLVQSGETVIVPGPEPRGVYYLRHPNGELERHRAELDESGATLRDLESLTLALTDGLKAGTALMVYVDDAQVVFAQENADGTHRWVTALPLPTHPAFALVSTWVKPTLIPQKELVRLLRTQLSPYVDATVIPTFSTLNFTDNREGASSVAPMQHALDRRIVQRVNAANGQDVPESILLTPPVYDIPEDRDEEYEVKVYVEFDHDEKKFVLQVVHDDLRRARERAVSRVIAALRAHAGPNLPVLYGKPN</sequence>
<accession>A0ABV7ZDD6</accession>
<proteinExistence type="predicted"/>
<reference evidence="2" key="1">
    <citation type="journal article" date="2019" name="Int. J. Syst. Evol. Microbiol.">
        <title>The Global Catalogue of Microorganisms (GCM) 10K type strain sequencing project: providing services to taxonomists for standard genome sequencing and annotation.</title>
        <authorList>
            <consortium name="The Broad Institute Genomics Platform"/>
            <consortium name="The Broad Institute Genome Sequencing Center for Infectious Disease"/>
            <person name="Wu L."/>
            <person name="Ma J."/>
        </authorList>
    </citation>
    <scope>NUCLEOTIDE SEQUENCE [LARGE SCALE GENOMIC DNA]</scope>
    <source>
        <strain evidence="2">CCTCC AB 2017081</strain>
    </source>
</reference>
<organism evidence="1 2">
    <name type="scientific">Deinococcus rufus</name>
    <dbReference type="NCBI Taxonomy" id="2136097"/>
    <lineage>
        <taxon>Bacteria</taxon>
        <taxon>Thermotogati</taxon>
        <taxon>Deinococcota</taxon>
        <taxon>Deinococci</taxon>
        <taxon>Deinococcales</taxon>
        <taxon>Deinococcaceae</taxon>
        <taxon>Deinococcus</taxon>
    </lineage>
</organism>
<evidence type="ECO:0000313" key="1">
    <source>
        <dbReference type="EMBL" id="MFC3834765.1"/>
    </source>
</evidence>